<evidence type="ECO:0008006" key="4">
    <source>
        <dbReference type="Google" id="ProtNLM"/>
    </source>
</evidence>
<dbReference type="InterPro" id="IPR058243">
    <property type="entry name" value="Phage_VG64"/>
</dbReference>
<protein>
    <recommendedName>
        <fullName evidence="4">Lipoprotein</fullName>
    </recommendedName>
</protein>
<organism evidence="2 3">
    <name type="scientific">Ammoniphilus oxalaticus</name>
    <dbReference type="NCBI Taxonomy" id="66863"/>
    <lineage>
        <taxon>Bacteria</taxon>
        <taxon>Bacillati</taxon>
        <taxon>Bacillota</taxon>
        <taxon>Bacilli</taxon>
        <taxon>Bacillales</taxon>
        <taxon>Paenibacillaceae</taxon>
        <taxon>Aneurinibacillus group</taxon>
        <taxon>Ammoniphilus</taxon>
    </lineage>
</organism>
<dbReference type="PROSITE" id="PS51257">
    <property type="entry name" value="PROKAR_LIPOPROTEIN"/>
    <property type="match status" value="1"/>
</dbReference>
<comment type="caution">
    <text evidence="2">The sequence shown here is derived from an EMBL/GenBank/DDBJ whole genome shotgun (WGS) entry which is preliminary data.</text>
</comment>
<dbReference type="AlphaFoldDB" id="A0A419SP15"/>
<dbReference type="OrthoDB" id="1643293at2"/>
<reference evidence="2 3" key="1">
    <citation type="submission" date="2016-08" db="EMBL/GenBank/DDBJ databases">
        <title>Novel Firmicute Genomes.</title>
        <authorList>
            <person name="Poppleton D.I."/>
            <person name="Gribaldo S."/>
        </authorList>
    </citation>
    <scope>NUCLEOTIDE SEQUENCE [LARGE SCALE GENOMIC DNA]</scope>
    <source>
        <strain evidence="2 3">RAOx-1</strain>
    </source>
</reference>
<evidence type="ECO:0000256" key="1">
    <source>
        <dbReference type="SAM" id="SignalP"/>
    </source>
</evidence>
<name>A0A419SP15_9BACL</name>
<proteinExistence type="predicted"/>
<evidence type="ECO:0000313" key="3">
    <source>
        <dbReference type="Proteomes" id="UP000284219"/>
    </source>
</evidence>
<gene>
    <name evidence="2" type="ORF">BEP19_03325</name>
</gene>
<dbReference type="EMBL" id="MCHY01000006">
    <property type="protein sequence ID" value="RKD25969.1"/>
    <property type="molecule type" value="Genomic_DNA"/>
</dbReference>
<dbReference type="Pfam" id="PF25682">
    <property type="entry name" value="Phage_VG64"/>
    <property type="match status" value="1"/>
</dbReference>
<dbReference type="RefSeq" id="WP_120188648.1">
    <property type="nucleotide sequence ID" value="NZ_MCHY01000006.1"/>
</dbReference>
<sequence>MKKKITIFILGLMTILLSACSTESDTVNHNISKSADSFEVNRRIVFFNGITDKYLLTVEGLCSLDITGDKALRVTCKVGEGEYKRHYLGLSDNVSYFVEQVDSANVDPFHYRVVFRPESIVPDIDIQTSK</sequence>
<feature type="chain" id="PRO_5039406787" description="Lipoprotein" evidence="1">
    <location>
        <begin position="20"/>
        <end position="130"/>
    </location>
</feature>
<accession>A0A419SP15</accession>
<keyword evidence="1" id="KW-0732">Signal</keyword>
<keyword evidence="3" id="KW-1185">Reference proteome</keyword>
<dbReference type="Proteomes" id="UP000284219">
    <property type="component" value="Unassembled WGS sequence"/>
</dbReference>
<evidence type="ECO:0000313" key="2">
    <source>
        <dbReference type="EMBL" id="RKD25969.1"/>
    </source>
</evidence>
<feature type="signal peptide" evidence="1">
    <location>
        <begin position="1"/>
        <end position="19"/>
    </location>
</feature>